<feature type="compositionally biased region" description="Low complexity" evidence="1">
    <location>
        <begin position="221"/>
        <end position="237"/>
    </location>
</feature>
<protein>
    <recommendedName>
        <fullName evidence="4">N-acetyltransferase domain-containing protein</fullName>
    </recommendedName>
</protein>
<dbReference type="GeneID" id="70134708"/>
<sequence length="389" mass="41512">MPPEIQTYALQPDGHLVLKNSTESSAAYSSTDIVAFLTKRLPYSLPILRRLQLGRRGEETLLITTSLPLNGRVKEANDPKALTPDSLYTMAVIDRAGYPSTEIWPFSSLELYHGTADHEKAPQMPQTDPSSFVLPFSDEVFKAATSQLLAVLSRIPITNPQQPDLAHFTTPGTFCCLAGNVHTTVAALLAGADLIIRSAHEKSHHTPYGKYLFPLPPPAPSSSSSGEGPEPLPQGLEWSTIGPGDFAGVMAANKIVRSAATIAGLHSAAVRDPRAGGRAVAFAFASTDGSVRTLHVDPAYRRRGLARAVVLRLLRTGRGSAFGPPAGGPLSVVAAAEGEEGRAGPLAFTGVEGSNVGSIKTFEAVGGRWYWDAYWLWLDLGRVEQRIGV</sequence>
<comment type="caution">
    <text evidence="2">The sequence shown here is derived from an EMBL/GenBank/DDBJ whole genome shotgun (WGS) entry which is preliminary data.</text>
</comment>
<dbReference type="SUPFAM" id="SSF55729">
    <property type="entry name" value="Acyl-CoA N-acyltransferases (Nat)"/>
    <property type="match status" value="1"/>
</dbReference>
<dbReference type="InterPro" id="IPR053225">
    <property type="entry name" value="Acyl-CoA_N-acyltransferase"/>
</dbReference>
<evidence type="ECO:0000256" key="1">
    <source>
        <dbReference type="SAM" id="MobiDB-lite"/>
    </source>
</evidence>
<reference evidence="2" key="1">
    <citation type="journal article" date="2021" name="Nat. Commun.">
        <title>Genetic determinants of endophytism in the Arabidopsis root mycobiome.</title>
        <authorList>
            <person name="Mesny F."/>
            <person name="Miyauchi S."/>
            <person name="Thiergart T."/>
            <person name="Pickel B."/>
            <person name="Atanasova L."/>
            <person name="Karlsson M."/>
            <person name="Huettel B."/>
            <person name="Barry K.W."/>
            <person name="Haridas S."/>
            <person name="Chen C."/>
            <person name="Bauer D."/>
            <person name="Andreopoulos W."/>
            <person name="Pangilinan J."/>
            <person name="LaButti K."/>
            <person name="Riley R."/>
            <person name="Lipzen A."/>
            <person name="Clum A."/>
            <person name="Drula E."/>
            <person name="Henrissat B."/>
            <person name="Kohler A."/>
            <person name="Grigoriev I.V."/>
            <person name="Martin F.M."/>
            <person name="Hacquard S."/>
        </authorList>
    </citation>
    <scope>NUCLEOTIDE SEQUENCE</scope>
    <source>
        <strain evidence="2">MPI-SDFR-AT-0073</strain>
    </source>
</reference>
<name>A0A9P8URE3_9PEZI</name>
<evidence type="ECO:0008006" key="4">
    <source>
        <dbReference type="Google" id="ProtNLM"/>
    </source>
</evidence>
<proteinExistence type="predicted"/>
<dbReference type="Gene3D" id="3.40.630.30">
    <property type="match status" value="1"/>
</dbReference>
<accession>A0A9P8URE3</accession>
<dbReference type="AlphaFoldDB" id="A0A9P8URE3"/>
<evidence type="ECO:0000313" key="2">
    <source>
        <dbReference type="EMBL" id="KAH6656968.1"/>
    </source>
</evidence>
<dbReference type="PANTHER" id="PTHR20958:SF6">
    <property type="entry name" value="GLYCINE N-ACYLTRANSFERASE-LIKE PROTEIN"/>
    <property type="match status" value="1"/>
</dbReference>
<keyword evidence="3" id="KW-1185">Reference proteome</keyword>
<dbReference type="Proteomes" id="UP000758603">
    <property type="component" value="Unassembled WGS sequence"/>
</dbReference>
<feature type="region of interest" description="Disordered" evidence="1">
    <location>
        <begin position="209"/>
        <end position="237"/>
    </location>
</feature>
<dbReference type="RefSeq" id="XP_045961202.1">
    <property type="nucleotide sequence ID" value="XM_046105817.1"/>
</dbReference>
<evidence type="ECO:0000313" key="3">
    <source>
        <dbReference type="Proteomes" id="UP000758603"/>
    </source>
</evidence>
<gene>
    <name evidence="2" type="ORF">BKA67DRAFT_643042</name>
</gene>
<dbReference type="EMBL" id="JAGPXC010000002">
    <property type="protein sequence ID" value="KAH6656968.1"/>
    <property type="molecule type" value="Genomic_DNA"/>
</dbReference>
<dbReference type="PANTHER" id="PTHR20958">
    <property type="entry name" value="GLYCINE N-ACYLTRANSFERASE-LIKE PROTEIN"/>
    <property type="match status" value="1"/>
</dbReference>
<dbReference type="InterPro" id="IPR016181">
    <property type="entry name" value="Acyl_CoA_acyltransferase"/>
</dbReference>
<dbReference type="OrthoDB" id="61870at2759"/>
<organism evidence="2 3">
    <name type="scientific">Truncatella angustata</name>
    <dbReference type="NCBI Taxonomy" id="152316"/>
    <lineage>
        <taxon>Eukaryota</taxon>
        <taxon>Fungi</taxon>
        <taxon>Dikarya</taxon>
        <taxon>Ascomycota</taxon>
        <taxon>Pezizomycotina</taxon>
        <taxon>Sordariomycetes</taxon>
        <taxon>Xylariomycetidae</taxon>
        <taxon>Amphisphaeriales</taxon>
        <taxon>Sporocadaceae</taxon>
        <taxon>Truncatella</taxon>
    </lineage>
</organism>